<reference evidence="3" key="1">
    <citation type="submission" date="2020-07" db="EMBL/GenBank/DDBJ databases">
        <title>Genome sequence and genetic diversity analysis of an under-domesticated orphan crop, white fonio (Digitaria exilis).</title>
        <authorList>
            <person name="Bennetzen J.L."/>
            <person name="Chen S."/>
            <person name="Ma X."/>
            <person name="Wang X."/>
            <person name="Yssel A.E.J."/>
            <person name="Chaluvadi S.R."/>
            <person name="Johnson M."/>
            <person name="Gangashetty P."/>
            <person name="Hamidou F."/>
            <person name="Sanogo M.D."/>
            <person name="Zwaenepoel A."/>
            <person name="Wallace J."/>
            <person name="Van De Peer Y."/>
            <person name="Van Deynze A."/>
        </authorList>
    </citation>
    <scope>NUCLEOTIDE SEQUENCE</scope>
    <source>
        <tissue evidence="3">Leaves</tissue>
    </source>
</reference>
<comment type="caution">
    <text evidence="3">The sequence shown here is derived from an EMBL/GenBank/DDBJ whole genome shotgun (WGS) entry which is preliminary data.</text>
</comment>
<organism evidence="3 4">
    <name type="scientific">Digitaria exilis</name>
    <dbReference type="NCBI Taxonomy" id="1010633"/>
    <lineage>
        <taxon>Eukaryota</taxon>
        <taxon>Viridiplantae</taxon>
        <taxon>Streptophyta</taxon>
        <taxon>Embryophyta</taxon>
        <taxon>Tracheophyta</taxon>
        <taxon>Spermatophyta</taxon>
        <taxon>Magnoliopsida</taxon>
        <taxon>Liliopsida</taxon>
        <taxon>Poales</taxon>
        <taxon>Poaceae</taxon>
        <taxon>PACMAD clade</taxon>
        <taxon>Panicoideae</taxon>
        <taxon>Panicodae</taxon>
        <taxon>Paniceae</taxon>
        <taxon>Anthephorinae</taxon>
        <taxon>Digitaria</taxon>
    </lineage>
</organism>
<proteinExistence type="predicted"/>
<dbReference type="OrthoDB" id="675134at2759"/>
<evidence type="ECO:0000256" key="2">
    <source>
        <dbReference type="SAM" id="SignalP"/>
    </source>
</evidence>
<gene>
    <name evidence="3" type="ORF">HU200_014763</name>
</gene>
<sequence>MVCPKLNTILFSLLLGYIKGRPLLSSSPLPSSHPSPPPPLAVVRRRTTSTARCSPPPAPSRLPAGRRRRPGRPAFVDSSVQGNLIPTPATAEPTPPTPPHERRTSRPEMVVVYVPAPSPEMCYFGRCFAHAYITPSGAPCKAHPAPFIRAAIGAVLPGLKFELMYPSHGADKMFRFPSPEDREAAMERQPFELDGASVKLVREGETSNVRRVRKETLAHVALHGYPRELRSVEEIRSRGTSFGHLFEVDPACFDAPDLSPVRVVVRMERAREIPRQVRISWMAGAFRHVVPVQILKVWNWSESVDAKGHYVPIYGAAGVVPP</sequence>
<dbReference type="EMBL" id="JACEFO010001597">
    <property type="protein sequence ID" value="KAF8733907.1"/>
    <property type="molecule type" value="Genomic_DNA"/>
</dbReference>
<feature type="region of interest" description="Disordered" evidence="1">
    <location>
        <begin position="26"/>
        <end position="106"/>
    </location>
</feature>
<evidence type="ECO:0000256" key="1">
    <source>
        <dbReference type="SAM" id="MobiDB-lite"/>
    </source>
</evidence>
<dbReference type="PANTHER" id="PTHR34303:SF6">
    <property type="entry name" value="OS01G0890400 PROTEIN"/>
    <property type="match status" value="1"/>
</dbReference>
<name>A0A835KK37_9POAL</name>
<dbReference type="PANTHER" id="PTHR34303">
    <property type="entry name" value="OS01G0890400 PROTEIN-RELATED"/>
    <property type="match status" value="1"/>
</dbReference>
<feature type="signal peptide" evidence="2">
    <location>
        <begin position="1"/>
        <end position="20"/>
    </location>
</feature>
<protein>
    <submittedName>
        <fullName evidence="3">Uncharacterized protein</fullName>
    </submittedName>
</protein>
<keyword evidence="2" id="KW-0732">Signal</keyword>
<dbReference type="AlphaFoldDB" id="A0A835KK37"/>
<keyword evidence="4" id="KW-1185">Reference proteome</keyword>
<evidence type="ECO:0000313" key="4">
    <source>
        <dbReference type="Proteomes" id="UP000636709"/>
    </source>
</evidence>
<dbReference type="Proteomes" id="UP000636709">
    <property type="component" value="Unassembled WGS sequence"/>
</dbReference>
<feature type="chain" id="PRO_5033016367" evidence="2">
    <location>
        <begin position="21"/>
        <end position="322"/>
    </location>
</feature>
<accession>A0A835KK37</accession>
<evidence type="ECO:0000313" key="3">
    <source>
        <dbReference type="EMBL" id="KAF8733907.1"/>
    </source>
</evidence>
<feature type="compositionally biased region" description="Pro residues" evidence="1">
    <location>
        <begin position="31"/>
        <end position="40"/>
    </location>
</feature>